<name>W1XGJ3_ECOLX</name>
<sequence>MAKRENYNELYLFMQVVREGSFTAAAQRLGLAQSGVSRSVRELEERLGVQL</sequence>
<dbReference type="Pfam" id="PF00126">
    <property type="entry name" value="HTH_1"/>
    <property type="match status" value="1"/>
</dbReference>
<dbReference type="InterPro" id="IPR058163">
    <property type="entry name" value="LysR-type_TF_proteobact-type"/>
</dbReference>
<evidence type="ECO:0000313" key="3">
    <source>
        <dbReference type="EMBL" id="ETJ27889.1"/>
    </source>
</evidence>
<evidence type="ECO:0000256" key="1">
    <source>
        <dbReference type="ARBA" id="ARBA00009437"/>
    </source>
</evidence>
<protein>
    <submittedName>
        <fullName evidence="3">Transcriptional regulator, LysR family</fullName>
    </submittedName>
</protein>
<reference evidence="3 4" key="1">
    <citation type="submission" date="2013-12" db="EMBL/GenBank/DDBJ databases">
        <title>A Varibaculum cambriense genome reconstructed from a premature infant gut community with otherwise low bacterial novelty that shifts toward anaerobic metabolism during the third week of life.</title>
        <authorList>
            <person name="Brown C.T."/>
            <person name="Sharon I."/>
            <person name="Thomas B.C."/>
            <person name="Castelle C.J."/>
            <person name="Morowitz M.J."/>
            <person name="Banfield J.F."/>
        </authorList>
    </citation>
    <scope>NUCLEOTIDE SEQUENCE [LARGE SCALE GENOMIC DNA]</scope>
    <source>
        <strain evidence="4">DORA_A_5_14_21</strain>
    </source>
</reference>
<feature type="domain" description="HTH lysR-type" evidence="2">
    <location>
        <begin position="5"/>
        <end position="51"/>
    </location>
</feature>
<organism evidence="3 4">
    <name type="scientific">Escherichia coli DORA_A_5_14_21</name>
    <dbReference type="NCBI Taxonomy" id="1403943"/>
    <lineage>
        <taxon>Bacteria</taxon>
        <taxon>Pseudomonadati</taxon>
        <taxon>Pseudomonadota</taxon>
        <taxon>Gammaproteobacteria</taxon>
        <taxon>Enterobacterales</taxon>
        <taxon>Enterobacteriaceae</taxon>
        <taxon>Escherichia</taxon>
    </lineage>
</organism>
<dbReference type="GO" id="GO:0006351">
    <property type="term" value="P:DNA-templated transcription"/>
    <property type="evidence" value="ECO:0007669"/>
    <property type="project" value="TreeGrafter"/>
</dbReference>
<dbReference type="Proteomes" id="UP000018853">
    <property type="component" value="Unassembled WGS sequence"/>
</dbReference>
<accession>W1XGJ3</accession>
<dbReference type="GO" id="GO:0003700">
    <property type="term" value="F:DNA-binding transcription factor activity"/>
    <property type="evidence" value="ECO:0007669"/>
    <property type="project" value="InterPro"/>
</dbReference>
<dbReference type="SUPFAM" id="SSF46785">
    <property type="entry name" value="Winged helix' DNA-binding domain"/>
    <property type="match status" value="1"/>
</dbReference>
<dbReference type="Gene3D" id="1.10.10.10">
    <property type="entry name" value="Winged helix-like DNA-binding domain superfamily/Winged helix DNA-binding domain"/>
    <property type="match status" value="1"/>
</dbReference>
<dbReference type="GO" id="GO:0043565">
    <property type="term" value="F:sequence-specific DNA binding"/>
    <property type="evidence" value="ECO:0007669"/>
    <property type="project" value="TreeGrafter"/>
</dbReference>
<evidence type="ECO:0000313" key="4">
    <source>
        <dbReference type="Proteomes" id="UP000018853"/>
    </source>
</evidence>
<dbReference type="InterPro" id="IPR000847">
    <property type="entry name" value="LysR_HTH_N"/>
</dbReference>
<dbReference type="InterPro" id="IPR036390">
    <property type="entry name" value="WH_DNA-bd_sf"/>
</dbReference>
<comment type="similarity">
    <text evidence="1">Belongs to the LysR transcriptional regulatory family.</text>
</comment>
<dbReference type="PANTHER" id="PTHR30537">
    <property type="entry name" value="HTH-TYPE TRANSCRIPTIONAL REGULATOR"/>
    <property type="match status" value="1"/>
</dbReference>
<evidence type="ECO:0000259" key="2">
    <source>
        <dbReference type="PROSITE" id="PS50931"/>
    </source>
</evidence>
<dbReference type="PRINTS" id="PR00039">
    <property type="entry name" value="HTHLYSR"/>
</dbReference>
<dbReference type="AlphaFoldDB" id="W1XGJ3"/>
<comment type="caution">
    <text evidence="3">The sequence shown here is derived from an EMBL/GenBank/DDBJ whole genome shotgun (WGS) entry which is preliminary data.</text>
</comment>
<feature type="non-terminal residue" evidence="3">
    <location>
        <position position="51"/>
    </location>
</feature>
<dbReference type="PROSITE" id="PS50931">
    <property type="entry name" value="HTH_LYSR"/>
    <property type="match status" value="1"/>
</dbReference>
<gene>
    <name evidence="3" type="ORF">Q609_ECAC00216G0001</name>
</gene>
<dbReference type="PANTHER" id="PTHR30537:SF1">
    <property type="entry name" value="HTH-TYPE TRANSCRIPTIONAL REGULATOR PGRR"/>
    <property type="match status" value="1"/>
</dbReference>
<dbReference type="EMBL" id="AZLZ01000216">
    <property type="protein sequence ID" value="ETJ27889.1"/>
    <property type="molecule type" value="Genomic_DNA"/>
</dbReference>
<dbReference type="InterPro" id="IPR036388">
    <property type="entry name" value="WH-like_DNA-bd_sf"/>
</dbReference>
<proteinExistence type="inferred from homology"/>